<reference evidence="1 2" key="1">
    <citation type="submission" date="2014-02" db="EMBL/GenBank/DDBJ databases">
        <title>Expanding our view of genomic diversity in Candidatus Accumulibacter clades.</title>
        <authorList>
            <person name="Skennerton C.T."/>
            <person name="Barr J.J."/>
            <person name="Slater F.R."/>
            <person name="Bond P.L."/>
            <person name="Tyson G.W."/>
        </authorList>
    </citation>
    <scope>NUCLEOTIDE SEQUENCE [LARGE SCALE GENOMIC DNA]</scope>
    <source>
        <strain evidence="2">BA-91</strain>
    </source>
</reference>
<sequence>MQGIDVDDVASGKNDRSLDNVFQFADIAWPGPALQGSLGGGGQAQARTTGAAAVCSQKMTRQGSDILTALPQGRDHQWKDVEPIEQILAKQAPRHAVGDVPIGGGNDTQIEAYRLAAPHPLDFTLLENAQQLGLQSQRHFGDFVEQQGSMLRLFKLAGLGVLSATESPLFITEKRGFEQTVRNRRTIDGDEWTLAARRVLVNIARHHFLAHTALATQQNRGVGLRDSPGQGKEIAGHRIDGDHPIVIGRFRQAIAQHMFEQCLWLEGLEQEVTSACPHGFDRAVDIGECRHQDHRQVRKAVADFLEQGNAIDRQHAHVADHQRHGIPDEQLQRLFAAASRHYRLPCQLKGIADRLTQCGVVFNHQNRQSLYHSFLFLSAFPLPPLRSATGSRIPSPLPVPN</sequence>
<organism evidence="1 2">
    <name type="scientific">Candidatus Accumulibacter phosphatis</name>
    <dbReference type="NCBI Taxonomy" id="327160"/>
    <lineage>
        <taxon>Bacteria</taxon>
        <taxon>Pseudomonadati</taxon>
        <taxon>Pseudomonadota</taxon>
        <taxon>Betaproteobacteria</taxon>
        <taxon>Candidatus Accumulibacter</taxon>
    </lineage>
</organism>
<gene>
    <name evidence="1" type="ORF">AW09_003941</name>
</gene>
<proteinExistence type="predicted"/>
<dbReference type="EMBL" id="JDVG02000622">
    <property type="protein sequence ID" value="KFB70942.1"/>
    <property type="molecule type" value="Genomic_DNA"/>
</dbReference>
<name>A0A080LRQ0_9PROT</name>
<comment type="caution">
    <text evidence="1">The sequence shown here is derived from an EMBL/GenBank/DDBJ whole genome shotgun (WGS) entry which is preliminary data.</text>
</comment>
<dbReference type="AlphaFoldDB" id="A0A080LRQ0"/>
<evidence type="ECO:0000313" key="1">
    <source>
        <dbReference type="EMBL" id="KFB70942.1"/>
    </source>
</evidence>
<dbReference type="AntiFam" id="ANF00077">
    <property type="entry name" value="Shadow ORF (opposite AtoC)"/>
</dbReference>
<dbReference type="AntiFam" id="ANF00203">
    <property type="entry name" value="Shadow ORF (opposite algB)"/>
</dbReference>
<evidence type="ECO:0000313" key="2">
    <source>
        <dbReference type="Proteomes" id="UP000020077"/>
    </source>
</evidence>
<dbReference type="Proteomes" id="UP000020077">
    <property type="component" value="Unassembled WGS sequence"/>
</dbReference>
<accession>A0A080LRQ0</accession>
<protein>
    <submittedName>
        <fullName evidence="1">Uncharacterized protein</fullName>
    </submittedName>
</protein>